<evidence type="ECO:0000256" key="1">
    <source>
        <dbReference type="SAM" id="SignalP"/>
    </source>
</evidence>
<keyword evidence="1" id="KW-0732">Signal</keyword>
<dbReference type="EMBL" id="CP049869">
    <property type="protein sequence ID" value="QIK79182.1"/>
    <property type="molecule type" value="Genomic_DNA"/>
</dbReference>
<feature type="chain" id="PRO_5026201053" evidence="1">
    <location>
        <begin position="27"/>
        <end position="45"/>
    </location>
</feature>
<reference evidence="2 3" key="1">
    <citation type="submission" date="2020-03" db="EMBL/GenBank/DDBJ databases">
        <title>Sphingomonas sp. nov., isolated from fish.</title>
        <authorList>
            <person name="Hyun D.-W."/>
            <person name="Bae J.-W."/>
        </authorList>
    </citation>
    <scope>NUCLEOTIDE SEQUENCE [LARGE SCALE GENOMIC DNA]</scope>
    <source>
        <strain evidence="2 3">HDW15B</strain>
    </source>
</reference>
<organism evidence="2 3">
    <name type="scientific">Sphingomonas piscis</name>
    <dbReference type="NCBI Taxonomy" id="2714943"/>
    <lineage>
        <taxon>Bacteria</taxon>
        <taxon>Pseudomonadati</taxon>
        <taxon>Pseudomonadota</taxon>
        <taxon>Alphaproteobacteria</taxon>
        <taxon>Sphingomonadales</taxon>
        <taxon>Sphingomonadaceae</taxon>
        <taxon>Sphingomonas</taxon>
    </lineage>
</organism>
<gene>
    <name evidence="2" type="ORF">G7077_10010</name>
</gene>
<feature type="signal peptide" evidence="1">
    <location>
        <begin position="1"/>
        <end position="26"/>
    </location>
</feature>
<dbReference type="KEGG" id="spii:G7077_10010"/>
<dbReference type="AlphaFoldDB" id="A0A6G7YR19"/>
<dbReference type="Proteomes" id="UP000503222">
    <property type="component" value="Chromosome"/>
</dbReference>
<dbReference type="RefSeq" id="WP_166411573.1">
    <property type="nucleotide sequence ID" value="NZ_CP049869.1"/>
</dbReference>
<name>A0A6G7YR19_9SPHN</name>
<protein>
    <submittedName>
        <fullName evidence="2">Uncharacterized protein</fullName>
    </submittedName>
</protein>
<keyword evidence="3" id="KW-1185">Reference proteome</keyword>
<sequence>MSGQSKIMTTLIAALGSLLLSSVTVAAAVGPAHVVANGAEVTTYA</sequence>
<evidence type="ECO:0000313" key="2">
    <source>
        <dbReference type="EMBL" id="QIK79182.1"/>
    </source>
</evidence>
<accession>A0A6G7YR19</accession>
<proteinExistence type="predicted"/>
<evidence type="ECO:0000313" key="3">
    <source>
        <dbReference type="Proteomes" id="UP000503222"/>
    </source>
</evidence>